<dbReference type="CDD" id="cd00448">
    <property type="entry name" value="YjgF_YER057c_UK114_family"/>
    <property type="match status" value="1"/>
</dbReference>
<reference evidence="2 3" key="2">
    <citation type="submission" date="2018-10" db="EMBL/GenBank/DDBJ databases">
        <authorList>
            <consortium name="Pathogen Informatics"/>
        </authorList>
    </citation>
    <scope>NUCLEOTIDE SEQUENCE [LARGE SCALE GENOMIC DNA]</scope>
</reference>
<dbReference type="FunFam" id="3.30.1330.40:FF:000001">
    <property type="entry name" value="L-PSP family endoribonuclease"/>
    <property type="match status" value="1"/>
</dbReference>
<reference evidence="4" key="1">
    <citation type="submission" date="2017-02" db="UniProtKB">
        <authorList>
            <consortium name="WormBaseParasite"/>
        </authorList>
    </citation>
    <scope>IDENTIFICATION</scope>
</reference>
<dbReference type="PANTHER" id="PTHR11803">
    <property type="entry name" value="2-IMINOBUTANOATE/2-IMINOPROPANOATE DEAMINASE RIDA"/>
    <property type="match status" value="1"/>
</dbReference>
<protein>
    <submittedName>
        <fullName evidence="4">2-iminobutanoate/2-iminopropanoate deaminase</fullName>
    </submittedName>
</protein>
<dbReference type="NCBIfam" id="TIGR00004">
    <property type="entry name" value="Rid family detoxifying hydrolase"/>
    <property type="match status" value="1"/>
</dbReference>
<evidence type="ECO:0000256" key="1">
    <source>
        <dbReference type="ARBA" id="ARBA00010552"/>
    </source>
</evidence>
<dbReference type="InterPro" id="IPR006175">
    <property type="entry name" value="YjgF/YER057c/UK114"/>
</dbReference>
<dbReference type="Pfam" id="PF01042">
    <property type="entry name" value="Ribonuc_L-PSP"/>
    <property type="match status" value="1"/>
</dbReference>
<sequence>MAALVRKIISTANAPAAIGPYSQAVQVGQTIYISGSLGLIPKTGAFAGEGVAEQAEQSLKNIGEILKAANGDYSHVVKTTVLLKNMDDFGIVNEVYKKFFTKDFPARAAYQVAALPKNAQVEIEAIAVVPQ</sequence>
<dbReference type="AlphaFoldDB" id="A0A0N4UXV6"/>
<evidence type="ECO:0000313" key="4">
    <source>
        <dbReference type="WBParaSite" id="EVEC_0000238501-mRNA-1"/>
    </source>
</evidence>
<dbReference type="PROSITE" id="PS01094">
    <property type="entry name" value="UPF0076"/>
    <property type="match status" value="1"/>
</dbReference>
<proteinExistence type="inferred from homology"/>
<keyword evidence="3" id="KW-1185">Reference proteome</keyword>
<comment type="similarity">
    <text evidence="1">Belongs to the RutC family.</text>
</comment>
<dbReference type="EMBL" id="UXUI01007316">
    <property type="protein sequence ID" value="VDD86950.1"/>
    <property type="molecule type" value="Genomic_DNA"/>
</dbReference>
<dbReference type="STRING" id="51028.A0A0N4UXV6"/>
<accession>A0A0N4UXV6</accession>
<dbReference type="SUPFAM" id="SSF55298">
    <property type="entry name" value="YjgF-like"/>
    <property type="match status" value="1"/>
</dbReference>
<dbReference type="Gene3D" id="3.30.1330.40">
    <property type="entry name" value="RutC-like"/>
    <property type="match status" value="1"/>
</dbReference>
<name>A0A0N4UXV6_ENTVE</name>
<dbReference type="InterPro" id="IPR019897">
    <property type="entry name" value="RidA_CS"/>
</dbReference>
<evidence type="ECO:0000313" key="2">
    <source>
        <dbReference type="EMBL" id="VDD86950.1"/>
    </source>
</evidence>
<dbReference type="GO" id="GO:0005829">
    <property type="term" value="C:cytosol"/>
    <property type="evidence" value="ECO:0007669"/>
    <property type="project" value="TreeGrafter"/>
</dbReference>
<dbReference type="Proteomes" id="UP000274131">
    <property type="component" value="Unassembled WGS sequence"/>
</dbReference>
<gene>
    <name evidence="2" type="ORF">EVEC_LOCUS2093</name>
</gene>
<dbReference type="WBParaSite" id="EVEC_0000238501-mRNA-1">
    <property type="protein sequence ID" value="EVEC_0000238501-mRNA-1"/>
    <property type="gene ID" value="EVEC_0000238501"/>
</dbReference>
<dbReference type="GO" id="GO:0005739">
    <property type="term" value="C:mitochondrion"/>
    <property type="evidence" value="ECO:0007669"/>
    <property type="project" value="TreeGrafter"/>
</dbReference>
<dbReference type="OrthoDB" id="309640at2759"/>
<evidence type="ECO:0000313" key="3">
    <source>
        <dbReference type="Proteomes" id="UP000274131"/>
    </source>
</evidence>
<dbReference type="PANTHER" id="PTHR11803:SF39">
    <property type="entry name" value="2-IMINOBUTANOATE_2-IMINOPROPANOATE DEAMINASE"/>
    <property type="match status" value="1"/>
</dbReference>
<dbReference type="InterPro" id="IPR006056">
    <property type="entry name" value="RidA"/>
</dbReference>
<dbReference type="GO" id="GO:0019239">
    <property type="term" value="F:deaminase activity"/>
    <property type="evidence" value="ECO:0007669"/>
    <property type="project" value="TreeGrafter"/>
</dbReference>
<organism evidence="4">
    <name type="scientific">Enterobius vermicularis</name>
    <name type="common">Human pinworm</name>
    <dbReference type="NCBI Taxonomy" id="51028"/>
    <lineage>
        <taxon>Eukaryota</taxon>
        <taxon>Metazoa</taxon>
        <taxon>Ecdysozoa</taxon>
        <taxon>Nematoda</taxon>
        <taxon>Chromadorea</taxon>
        <taxon>Rhabditida</taxon>
        <taxon>Spirurina</taxon>
        <taxon>Oxyuridomorpha</taxon>
        <taxon>Oxyuroidea</taxon>
        <taxon>Oxyuridae</taxon>
        <taxon>Enterobius</taxon>
    </lineage>
</organism>
<dbReference type="InterPro" id="IPR035959">
    <property type="entry name" value="RutC-like_sf"/>
</dbReference>